<dbReference type="OrthoDB" id="10033291at2759"/>
<evidence type="ECO:0000313" key="4">
    <source>
        <dbReference type="EMBL" id="VDD82201.1"/>
    </source>
</evidence>
<dbReference type="GO" id="GO:0097120">
    <property type="term" value="P:receptor localization to synapse"/>
    <property type="evidence" value="ECO:0007669"/>
    <property type="project" value="TreeGrafter"/>
</dbReference>
<dbReference type="Proteomes" id="UP000267029">
    <property type="component" value="Unassembled WGS sequence"/>
</dbReference>
<dbReference type="GO" id="GO:0043113">
    <property type="term" value="P:receptor clustering"/>
    <property type="evidence" value="ECO:0007669"/>
    <property type="project" value="TreeGrafter"/>
</dbReference>
<dbReference type="SUPFAM" id="SSF50156">
    <property type="entry name" value="PDZ domain-like"/>
    <property type="match status" value="1"/>
</dbReference>
<dbReference type="InterPro" id="IPR050614">
    <property type="entry name" value="Synaptic_Scaffolding_LAP-MAGUK"/>
</dbReference>
<accession>A0A0R3UKQ8</accession>
<sequence length="70" mass="7633">MGIYVKSITPDSAASRADVLVGDRILAINGTDLTALTFKESCDLLKESLHRVTLTIQRGLVENPDDLLFT</sequence>
<evidence type="ECO:0000259" key="3">
    <source>
        <dbReference type="PROSITE" id="PS50106"/>
    </source>
</evidence>
<keyword evidence="2" id="KW-0472">Membrane</keyword>
<dbReference type="GO" id="GO:0016323">
    <property type="term" value="C:basolateral plasma membrane"/>
    <property type="evidence" value="ECO:0007669"/>
    <property type="project" value="TreeGrafter"/>
</dbReference>
<gene>
    <name evidence="4" type="ORF">MCOS_LOCUS8204</name>
</gene>
<dbReference type="WBParaSite" id="MCU_005451-RA">
    <property type="protein sequence ID" value="MCU_005451-RA"/>
    <property type="gene ID" value="MCU_005451"/>
</dbReference>
<dbReference type="InterPro" id="IPR036034">
    <property type="entry name" value="PDZ_sf"/>
</dbReference>
<name>A0A0R3UKQ8_MESCO</name>
<dbReference type="PANTHER" id="PTHR23119">
    <property type="entry name" value="DISCS LARGE"/>
    <property type="match status" value="1"/>
</dbReference>
<keyword evidence="5" id="KW-1185">Reference proteome</keyword>
<dbReference type="GO" id="GO:0019901">
    <property type="term" value="F:protein kinase binding"/>
    <property type="evidence" value="ECO:0007669"/>
    <property type="project" value="TreeGrafter"/>
</dbReference>
<dbReference type="GO" id="GO:0098609">
    <property type="term" value="P:cell-cell adhesion"/>
    <property type="evidence" value="ECO:0007669"/>
    <property type="project" value="TreeGrafter"/>
</dbReference>
<feature type="domain" description="PDZ" evidence="3">
    <location>
        <begin position="1"/>
        <end position="60"/>
    </location>
</feature>
<dbReference type="EMBL" id="UXSR01005470">
    <property type="protein sequence ID" value="VDD82201.1"/>
    <property type="molecule type" value="Genomic_DNA"/>
</dbReference>
<evidence type="ECO:0000256" key="2">
    <source>
        <dbReference type="ARBA" id="ARBA00023136"/>
    </source>
</evidence>
<dbReference type="PANTHER" id="PTHR23119:SF51">
    <property type="entry name" value="DISKS LARGE 1 TUMOR SUPPRESSOR PROTEIN"/>
    <property type="match status" value="1"/>
</dbReference>
<dbReference type="GO" id="GO:0030054">
    <property type="term" value="C:cell junction"/>
    <property type="evidence" value="ECO:0007669"/>
    <property type="project" value="TreeGrafter"/>
</dbReference>
<evidence type="ECO:0000256" key="1">
    <source>
        <dbReference type="ARBA" id="ARBA00004370"/>
    </source>
</evidence>
<dbReference type="Gene3D" id="2.30.42.10">
    <property type="match status" value="1"/>
</dbReference>
<dbReference type="InterPro" id="IPR041489">
    <property type="entry name" value="PDZ_6"/>
</dbReference>
<dbReference type="PROSITE" id="PS50106">
    <property type="entry name" value="PDZ"/>
    <property type="match status" value="1"/>
</dbReference>
<dbReference type="InterPro" id="IPR001478">
    <property type="entry name" value="PDZ"/>
</dbReference>
<dbReference type="AlphaFoldDB" id="A0A0R3UKQ8"/>
<dbReference type="Pfam" id="PF17820">
    <property type="entry name" value="PDZ_6"/>
    <property type="match status" value="1"/>
</dbReference>
<dbReference type="GO" id="GO:0045197">
    <property type="term" value="P:establishment or maintenance of epithelial cell apical/basal polarity"/>
    <property type="evidence" value="ECO:0007669"/>
    <property type="project" value="TreeGrafter"/>
</dbReference>
<reference evidence="4 5" key="1">
    <citation type="submission" date="2018-10" db="EMBL/GenBank/DDBJ databases">
        <authorList>
            <consortium name="Pathogen Informatics"/>
        </authorList>
    </citation>
    <scope>NUCLEOTIDE SEQUENCE [LARGE SCALE GENOMIC DNA]</scope>
</reference>
<organism evidence="6">
    <name type="scientific">Mesocestoides corti</name>
    <name type="common">Flatworm</name>
    <dbReference type="NCBI Taxonomy" id="53468"/>
    <lineage>
        <taxon>Eukaryota</taxon>
        <taxon>Metazoa</taxon>
        <taxon>Spiralia</taxon>
        <taxon>Lophotrochozoa</taxon>
        <taxon>Platyhelminthes</taxon>
        <taxon>Cestoda</taxon>
        <taxon>Eucestoda</taxon>
        <taxon>Cyclophyllidea</taxon>
        <taxon>Mesocestoididae</taxon>
        <taxon>Mesocestoides</taxon>
    </lineage>
</organism>
<protein>
    <submittedName>
        <fullName evidence="6">PDZ domain-containing protein</fullName>
    </submittedName>
</protein>
<proteinExistence type="predicted"/>
<dbReference type="CDD" id="cd00136">
    <property type="entry name" value="PDZ_canonical"/>
    <property type="match status" value="1"/>
</dbReference>
<reference evidence="6" key="2">
    <citation type="submission" date="2019-11" db="UniProtKB">
        <authorList>
            <consortium name="WormBaseParasite"/>
        </authorList>
    </citation>
    <scope>IDENTIFICATION</scope>
</reference>
<evidence type="ECO:0000313" key="6">
    <source>
        <dbReference type="WBParaSite" id="MCU_005451-RA"/>
    </source>
</evidence>
<evidence type="ECO:0000313" key="5">
    <source>
        <dbReference type="Proteomes" id="UP000267029"/>
    </source>
</evidence>
<dbReference type="SMART" id="SM00228">
    <property type="entry name" value="PDZ"/>
    <property type="match status" value="1"/>
</dbReference>
<comment type="subcellular location">
    <subcellularLocation>
        <location evidence="1">Membrane</location>
    </subcellularLocation>
</comment>